<accession>A0A4P7UDW5</accession>
<dbReference type="RefSeq" id="WP_135833519.1">
    <property type="nucleotide sequence ID" value="NZ_CP038462.1"/>
</dbReference>
<protein>
    <submittedName>
        <fullName evidence="3">Uncharacterized protein</fullName>
    </submittedName>
</protein>
<evidence type="ECO:0000256" key="1">
    <source>
        <dbReference type="SAM" id="MobiDB-lite"/>
    </source>
</evidence>
<keyword evidence="2" id="KW-1133">Transmembrane helix</keyword>
<feature type="transmembrane region" description="Helical" evidence="2">
    <location>
        <begin position="41"/>
        <end position="64"/>
    </location>
</feature>
<dbReference type="KEGG" id="ndp:E2C04_17060"/>
<organism evidence="3 4">
    <name type="scientific">Nocardioides daphniae</name>
    <dbReference type="NCBI Taxonomy" id="402297"/>
    <lineage>
        <taxon>Bacteria</taxon>
        <taxon>Bacillati</taxon>
        <taxon>Actinomycetota</taxon>
        <taxon>Actinomycetes</taxon>
        <taxon>Propionibacteriales</taxon>
        <taxon>Nocardioidaceae</taxon>
        <taxon>Nocardioides</taxon>
    </lineage>
</organism>
<reference evidence="3 4" key="1">
    <citation type="journal article" date="2008" name="Int. J. Syst. Evol. Microbiol.">
        <title>Nocardioides daphniae sp. nov., isolated from Daphnia cucullata (Crustacea: Cladocera).</title>
        <authorList>
            <person name="Toth E.M."/>
            <person name="Keki Z."/>
            <person name="Homonnay Z.G."/>
            <person name="Borsodi A.K."/>
            <person name="Marialigeti K."/>
            <person name="Schumann P."/>
        </authorList>
    </citation>
    <scope>NUCLEOTIDE SEQUENCE [LARGE SCALE GENOMIC DNA]</scope>
    <source>
        <strain evidence="3 4">JCM 16608</strain>
    </source>
</reference>
<dbReference type="EMBL" id="CP038462">
    <property type="protein sequence ID" value="QCC78482.1"/>
    <property type="molecule type" value="Genomic_DNA"/>
</dbReference>
<dbReference type="AlphaFoldDB" id="A0A4P7UDW5"/>
<dbReference type="Proteomes" id="UP000297025">
    <property type="component" value="Chromosome"/>
</dbReference>
<dbReference type="SUPFAM" id="SSF63825">
    <property type="entry name" value="YWTD domain"/>
    <property type="match status" value="1"/>
</dbReference>
<keyword evidence="2" id="KW-0812">Transmembrane</keyword>
<keyword evidence="2" id="KW-0472">Membrane</keyword>
<feature type="region of interest" description="Disordered" evidence="1">
    <location>
        <begin position="533"/>
        <end position="559"/>
    </location>
</feature>
<evidence type="ECO:0000256" key="2">
    <source>
        <dbReference type="SAM" id="Phobius"/>
    </source>
</evidence>
<name>A0A4P7UDW5_9ACTN</name>
<dbReference type="OrthoDB" id="3775936at2"/>
<evidence type="ECO:0000313" key="4">
    <source>
        <dbReference type="Proteomes" id="UP000297025"/>
    </source>
</evidence>
<proteinExistence type="predicted"/>
<sequence length="700" mass="74883">MSYDVEEMLRSDLRQVADRVTVPPLPSFATSSASPRAPRPWLPMLVAAAVLALLVGTTWALAVWSPDRRPAPAPSPDLGVQQPQVPYVLDEALHVDGSVVPGTWWYVASGGDVWVGGRDDDTWVWGTGTDVRPLEHPAEQGVRISPRGQYIAYVATVDGDFRVAVVETSTGTGTVLSQDPVPRLSEGPQPYAIAVTDGGQVVVSDGGRQFLWQFAAPDDLVDLSRTAPGWEVVGPVGDALKAERTEGGTTTSFLVWIDADGKVDPRREVPPSPGVVASPGGTWMVLTDPDSVGGEVSELAALRVVAPASGEDVTLRPPDGWAFSLDGRVWEDDAQFVSPVVRASDQALGDGDQALVRCSRSRAGAASSTLRRTRGASVCRVARVQVVEAVRRRLGVVLAVALGLGALAACTSDDEPAGKPSGLTYLGDEVVDAEESLADADEMWRRAWPTWDQVVAVPDDSRCWFISDDGALQQQGVCGPFRGLGTRAAEWVQVQFTPEAPETGSVRLVPTGLAPVAPGVVRRSLTLVRADGEEGEWDPEVAQPKGWPRTLPAGPTETGPVRRYGAELVARGRVTVGGFVHTVRVVRPRGVQFADRSTYVPRKRQAFVDFRFVPFDSDRAVEAGLAFDQAVRAGEIKLRVSSGGRTWRGVYARPDGDGTATQGQASVVSPPAGLFVLPRWDDPTFTVAVGRQRYPVRLLP</sequence>
<evidence type="ECO:0000313" key="3">
    <source>
        <dbReference type="EMBL" id="QCC78482.1"/>
    </source>
</evidence>
<gene>
    <name evidence="3" type="ORF">E2C04_17060</name>
</gene>